<comment type="caution">
    <text evidence="1">The sequence shown here is derived from an EMBL/GenBank/DDBJ whole genome shotgun (WGS) entry which is preliminary data.</text>
</comment>
<dbReference type="GO" id="GO:0003677">
    <property type="term" value="F:DNA binding"/>
    <property type="evidence" value="ECO:0007669"/>
    <property type="project" value="InterPro"/>
</dbReference>
<evidence type="ECO:0000313" key="1">
    <source>
        <dbReference type="EMBL" id="PSJ15874.1"/>
    </source>
</evidence>
<sequence length="54" mass="6058">MADLCREHGASSASFYKWRSKYGVMDATLLFEMNEFGTIENGATYGNTMVVDLQ</sequence>
<evidence type="ECO:0000313" key="2">
    <source>
        <dbReference type="Proteomes" id="UP000241912"/>
    </source>
</evidence>
<dbReference type="OrthoDB" id="9813285at2"/>
<reference evidence="1 2" key="1">
    <citation type="submission" date="2018-03" db="EMBL/GenBank/DDBJ databases">
        <title>Draft genome of Nitrosomonas supralitoralis APG5.</title>
        <authorList>
            <person name="Urakawa H."/>
            <person name="Lopez J.V."/>
        </authorList>
    </citation>
    <scope>NUCLEOTIDE SEQUENCE [LARGE SCALE GENOMIC DNA]</scope>
    <source>
        <strain evidence="1 2">APG5</strain>
    </source>
</reference>
<dbReference type="EMBL" id="PXXU01000115">
    <property type="protein sequence ID" value="PSJ15874.1"/>
    <property type="molecule type" value="Genomic_DNA"/>
</dbReference>
<dbReference type="InterPro" id="IPR002514">
    <property type="entry name" value="Transposase_8"/>
</dbReference>
<evidence type="ECO:0008006" key="3">
    <source>
        <dbReference type="Google" id="ProtNLM"/>
    </source>
</evidence>
<dbReference type="AlphaFoldDB" id="A0A2P7NQY8"/>
<dbReference type="GO" id="GO:0006313">
    <property type="term" value="P:DNA transposition"/>
    <property type="evidence" value="ECO:0007669"/>
    <property type="project" value="InterPro"/>
</dbReference>
<dbReference type="GO" id="GO:0004803">
    <property type="term" value="F:transposase activity"/>
    <property type="evidence" value="ECO:0007669"/>
    <property type="project" value="InterPro"/>
</dbReference>
<accession>A0A2P7NQY8</accession>
<name>A0A2P7NQY8_9PROT</name>
<keyword evidence="2" id="KW-1185">Reference proteome</keyword>
<protein>
    <recommendedName>
        <fullName evidence="3">Transposase</fullName>
    </recommendedName>
</protein>
<dbReference type="Proteomes" id="UP000241912">
    <property type="component" value="Unassembled WGS sequence"/>
</dbReference>
<organism evidence="1 2">
    <name type="scientific">Nitrosomonas supralitoralis</name>
    <dbReference type="NCBI Taxonomy" id="2116706"/>
    <lineage>
        <taxon>Bacteria</taxon>
        <taxon>Pseudomonadati</taxon>
        <taxon>Pseudomonadota</taxon>
        <taxon>Betaproteobacteria</taxon>
        <taxon>Nitrosomonadales</taxon>
        <taxon>Nitrosomonadaceae</taxon>
        <taxon>Nitrosomonas</taxon>
    </lineage>
</organism>
<gene>
    <name evidence="1" type="ORF">C7H79_16630</name>
</gene>
<proteinExistence type="predicted"/>
<dbReference type="Pfam" id="PF01527">
    <property type="entry name" value="HTH_Tnp_1"/>
    <property type="match status" value="1"/>
</dbReference>